<keyword evidence="1" id="KW-0560">Oxidoreductase</keyword>
<dbReference type="STRING" id="1777137.AWB76_06487"/>
<dbReference type="GO" id="GO:0016491">
    <property type="term" value="F:oxidoreductase activity"/>
    <property type="evidence" value="ECO:0007669"/>
    <property type="project" value="UniProtKB-KW"/>
</dbReference>
<proteinExistence type="predicted"/>
<evidence type="ECO:0000259" key="2">
    <source>
        <dbReference type="Pfam" id="PF01266"/>
    </source>
</evidence>
<keyword evidence="4" id="KW-1185">Reference proteome</keyword>
<reference evidence="4" key="1">
    <citation type="submission" date="2016-01" db="EMBL/GenBank/DDBJ databases">
        <authorList>
            <person name="Peeters Charlotte."/>
        </authorList>
    </citation>
    <scope>NUCLEOTIDE SEQUENCE [LARGE SCALE GENOMIC DNA]</scope>
</reference>
<dbReference type="Pfam" id="PF01266">
    <property type="entry name" value="DAO"/>
    <property type="match status" value="1"/>
</dbReference>
<dbReference type="EMBL" id="FCOI02000034">
    <property type="protein sequence ID" value="SAK89871.1"/>
    <property type="molecule type" value="Genomic_DNA"/>
</dbReference>
<dbReference type="SUPFAM" id="SSF51971">
    <property type="entry name" value="Nucleotide-binding domain"/>
    <property type="match status" value="1"/>
</dbReference>
<protein>
    <submittedName>
        <fullName evidence="3">FAD dependent oxidoreductase</fullName>
    </submittedName>
</protein>
<dbReference type="Proteomes" id="UP000054624">
    <property type="component" value="Unassembled WGS sequence"/>
</dbReference>
<evidence type="ECO:0000256" key="1">
    <source>
        <dbReference type="ARBA" id="ARBA00023002"/>
    </source>
</evidence>
<accession>A0A158D5S6</accession>
<dbReference type="Gene3D" id="3.30.9.10">
    <property type="entry name" value="D-Amino Acid Oxidase, subunit A, domain 2"/>
    <property type="match status" value="1"/>
</dbReference>
<feature type="domain" description="FAD dependent oxidoreductase" evidence="2">
    <location>
        <begin position="11"/>
        <end position="111"/>
    </location>
</feature>
<dbReference type="Gene3D" id="3.50.50.60">
    <property type="entry name" value="FAD/NAD(P)-binding domain"/>
    <property type="match status" value="1"/>
</dbReference>
<dbReference type="InterPro" id="IPR006076">
    <property type="entry name" value="FAD-dep_OxRdtase"/>
</dbReference>
<organism evidence="3 4">
    <name type="scientific">Caballeronia temeraria</name>
    <dbReference type="NCBI Taxonomy" id="1777137"/>
    <lineage>
        <taxon>Bacteria</taxon>
        <taxon>Pseudomonadati</taxon>
        <taxon>Pseudomonadota</taxon>
        <taxon>Betaproteobacteria</taxon>
        <taxon>Burkholderiales</taxon>
        <taxon>Burkholderiaceae</taxon>
        <taxon>Caballeronia</taxon>
    </lineage>
</organism>
<dbReference type="AlphaFoldDB" id="A0A158D5S6"/>
<dbReference type="InterPro" id="IPR036188">
    <property type="entry name" value="FAD/NAD-bd_sf"/>
</dbReference>
<gene>
    <name evidence="3" type="ORF">AWB76_06487</name>
</gene>
<name>A0A158D5S6_9BURK</name>
<sequence>MHDAAQPGATLNQPVLDAEVGYVITPMTPGIRLTTGVEIGLRDSPKTPVQLAAVEPFARETFPLGERLDAQPWLGRRPCTPDMMLVIGPAPRHANLWFAFGHAHHGLTLGPSPDGSSRR</sequence>
<evidence type="ECO:0000313" key="3">
    <source>
        <dbReference type="EMBL" id="SAK89871.1"/>
    </source>
</evidence>
<evidence type="ECO:0000313" key="4">
    <source>
        <dbReference type="Proteomes" id="UP000054624"/>
    </source>
</evidence>
<dbReference type="SUPFAM" id="SSF54373">
    <property type="entry name" value="FAD-linked reductases, C-terminal domain"/>
    <property type="match status" value="1"/>
</dbReference>